<evidence type="ECO:0000256" key="5">
    <source>
        <dbReference type="HAMAP-Rule" id="MF_03190"/>
    </source>
</evidence>
<comment type="pathway">
    <text evidence="5">Cofactor biosynthesis; ubiquinone biosynthesis.</text>
</comment>
<dbReference type="InterPro" id="IPR013216">
    <property type="entry name" value="Methyltransf_11"/>
</dbReference>
<comment type="catalytic activity">
    <reaction evidence="5">
        <text>a 3-demethylubiquinone + S-adenosyl-L-methionine = a ubiquinone + S-adenosyl-L-homocysteine</text>
        <dbReference type="Rhea" id="RHEA:81215"/>
        <dbReference type="Rhea" id="RHEA-COMP:9565"/>
        <dbReference type="Rhea" id="RHEA-COMP:19654"/>
        <dbReference type="ChEBI" id="CHEBI:16389"/>
        <dbReference type="ChEBI" id="CHEBI:57856"/>
        <dbReference type="ChEBI" id="CHEBI:59789"/>
        <dbReference type="ChEBI" id="CHEBI:231825"/>
    </reaction>
</comment>
<comment type="cofactor">
    <cofactor evidence="5">
        <name>Mg(2+)</name>
        <dbReference type="ChEBI" id="CHEBI:18420"/>
    </cofactor>
</comment>
<evidence type="ECO:0000259" key="7">
    <source>
        <dbReference type="Pfam" id="PF08241"/>
    </source>
</evidence>
<keyword evidence="3 5" id="KW-0831">Ubiquinone biosynthesis</keyword>
<reference evidence="8 9" key="1">
    <citation type="journal article" date="2024" name="IMA Fungus">
        <title>IMA Genome - F19 : A genome assembly and annotation guide to empower mycologists, including annotated draft genome sequences of Ceratocystis pirilliformis, Diaporthe australafricana, Fusarium ophioides, Paecilomyces lecythidis, and Sporothrix stenoceras.</title>
        <authorList>
            <person name="Aylward J."/>
            <person name="Wilson A.M."/>
            <person name="Visagie C.M."/>
            <person name="Spraker J."/>
            <person name="Barnes I."/>
            <person name="Buitendag C."/>
            <person name="Ceriani C."/>
            <person name="Del Mar Angel L."/>
            <person name="du Plessis D."/>
            <person name="Fuchs T."/>
            <person name="Gasser K."/>
            <person name="Kramer D."/>
            <person name="Li W."/>
            <person name="Munsamy K."/>
            <person name="Piso A."/>
            <person name="Price J.L."/>
            <person name="Sonnekus B."/>
            <person name="Thomas C."/>
            <person name="van der Nest A."/>
            <person name="van Dijk A."/>
            <person name="van Heerden A."/>
            <person name="van Vuuren N."/>
            <person name="Yilmaz N."/>
            <person name="Duong T.A."/>
            <person name="van der Merwe N.A."/>
            <person name="Wingfield M.J."/>
            <person name="Wingfield B.D."/>
        </authorList>
    </citation>
    <scope>NUCLEOTIDE SEQUENCE [LARGE SCALE GENOMIC DNA]</scope>
    <source>
        <strain evidence="8 9">CMW 5346</strain>
    </source>
</reference>
<dbReference type="Pfam" id="PF08241">
    <property type="entry name" value="Methyltransf_11"/>
    <property type="match status" value="1"/>
</dbReference>
<gene>
    <name evidence="5 8" type="primary">COQ3</name>
    <name evidence="8" type="ORF">Sste5346_000638</name>
</gene>
<feature type="binding site" evidence="5">
    <location>
        <position position="116"/>
    </location>
    <ligand>
        <name>S-adenosyl-L-methionine</name>
        <dbReference type="ChEBI" id="CHEBI:59789"/>
    </ligand>
</feature>
<accession>A0ABR3ZSU1</accession>
<comment type="catalytic activity">
    <reaction evidence="5">
        <text>a 3,4-dihydroxy-5-(all-trans-polyprenyl)benzoate + S-adenosyl-L-methionine = a 4-hydroxy-3-methoxy-5-(all-trans-polyprenyl)benzoate + S-adenosyl-L-homocysteine + H(+)</text>
        <dbReference type="Rhea" id="RHEA:44452"/>
        <dbReference type="Rhea" id="RHEA-COMP:10930"/>
        <dbReference type="Rhea" id="RHEA-COMP:10931"/>
        <dbReference type="ChEBI" id="CHEBI:15378"/>
        <dbReference type="ChEBI" id="CHEBI:57856"/>
        <dbReference type="ChEBI" id="CHEBI:59789"/>
        <dbReference type="ChEBI" id="CHEBI:64694"/>
        <dbReference type="ChEBI" id="CHEBI:84443"/>
        <dbReference type="EC" id="2.1.1.114"/>
    </reaction>
</comment>
<dbReference type="EC" id="2.1.1.64" evidence="5"/>
<keyword evidence="4 5" id="KW-0949">S-adenosyl-L-methionine</keyword>
<evidence type="ECO:0000313" key="9">
    <source>
        <dbReference type="Proteomes" id="UP001583186"/>
    </source>
</evidence>
<dbReference type="Gene3D" id="3.40.50.150">
    <property type="entry name" value="Vaccinia Virus protein VP39"/>
    <property type="match status" value="1"/>
</dbReference>
<feature type="binding site" evidence="5">
    <location>
        <position position="228"/>
    </location>
    <ligand>
        <name>Mg(2+)</name>
        <dbReference type="ChEBI" id="CHEBI:18420"/>
    </ligand>
</feature>
<keyword evidence="5" id="KW-0999">Mitochondrion inner membrane</keyword>
<feature type="domain" description="Methyltransferase type 11" evidence="7">
    <location>
        <begin position="149"/>
        <end position="252"/>
    </location>
</feature>
<name>A0ABR3ZSU1_9PEZI</name>
<feature type="binding site" evidence="5">
    <location>
        <position position="152"/>
    </location>
    <ligand>
        <name>S-adenosyl-L-methionine</name>
        <dbReference type="ChEBI" id="CHEBI:59789"/>
    </ligand>
</feature>
<evidence type="ECO:0000313" key="8">
    <source>
        <dbReference type="EMBL" id="KAL1903352.1"/>
    </source>
</evidence>
<dbReference type="GO" id="GO:0008168">
    <property type="term" value="F:methyltransferase activity"/>
    <property type="evidence" value="ECO:0007669"/>
    <property type="project" value="UniProtKB-KW"/>
</dbReference>
<keyword evidence="5" id="KW-0479">Metal-binding</keyword>
<dbReference type="GO" id="GO:0032259">
    <property type="term" value="P:methylation"/>
    <property type="evidence" value="ECO:0007669"/>
    <property type="project" value="UniProtKB-KW"/>
</dbReference>
<comment type="subcellular location">
    <subcellularLocation>
        <location evidence="5">Mitochondrion inner membrane</location>
        <topology evidence="5">Peripheral membrane protein</topology>
        <orientation evidence="5">Matrix side</orientation>
    </subcellularLocation>
</comment>
<evidence type="ECO:0000256" key="3">
    <source>
        <dbReference type="ARBA" id="ARBA00022688"/>
    </source>
</evidence>
<evidence type="ECO:0000256" key="2">
    <source>
        <dbReference type="ARBA" id="ARBA00022679"/>
    </source>
</evidence>
<sequence>MAHPRAAAPILRQACRLRPSAPKRSITTAAAAAQQLSSSQRTIPRASIATTPTASRSRHHSTASTSTSSSSPSSASSSSPSSSVSPEEIAHFNALASTWWDPYGPSRLLHQMNPLRHDFIRECIRDGAFFDPSTTSVKPIEDILPRTYLDVGCGGGIFAESAARLPTTKSVTAIDPSAEVLAVAQVHARRDPVVFERLQYRQMSIEDLAASSEGQQYDMVTLFEVIEHVATDPGAFLDRCGRLLKPGGWLVMSTMARTWTSWLTTVVAAEDVLGIVPRGTHDWNKYINADELEAFFRPGAPAYTSATWQNARFQGVAYVPGLGWKVVPGGEKLGNYFFAIQKADTS</sequence>
<comment type="catalytic activity">
    <reaction evidence="5">
        <text>a 3-demethylubiquinol + S-adenosyl-L-methionine = a ubiquinol + S-adenosyl-L-homocysteine + H(+)</text>
        <dbReference type="Rhea" id="RHEA:44380"/>
        <dbReference type="Rhea" id="RHEA-COMP:9566"/>
        <dbReference type="Rhea" id="RHEA-COMP:10914"/>
        <dbReference type="ChEBI" id="CHEBI:15378"/>
        <dbReference type="ChEBI" id="CHEBI:17976"/>
        <dbReference type="ChEBI" id="CHEBI:57856"/>
        <dbReference type="ChEBI" id="CHEBI:59789"/>
        <dbReference type="ChEBI" id="CHEBI:84422"/>
        <dbReference type="EC" id="2.1.1.64"/>
    </reaction>
</comment>
<keyword evidence="5" id="KW-0460">Magnesium</keyword>
<dbReference type="InterPro" id="IPR010233">
    <property type="entry name" value="UbiG_MeTrfase"/>
</dbReference>
<keyword evidence="5" id="KW-0496">Mitochondrion</keyword>
<keyword evidence="2 5" id="KW-0808">Transferase</keyword>
<keyword evidence="1 5" id="KW-0489">Methyltransferase</keyword>
<feature type="compositionally biased region" description="Low complexity" evidence="6">
    <location>
        <begin position="62"/>
        <end position="83"/>
    </location>
</feature>
<dbReference type="EC" id="2.1.1.-" evidence="5"/>
<feature type="binding site" evidence="5">
    <location>
        <position position="227"/>
    </location>
    <ligand>
        <name>Mg(2+)</name>
        <dbReference type="ChEBI" id="CHEBI:18420"/>
    </ligand>
</feature>
<feature type="binding site" evidence="5">
    <location>
        <position position="224"/>
    </location>
    <ligand>
        <name>Mg(2+)</name>
        <dbReference type="ChEBI" id="CHEBI:18420"/>
    </ligand>
</feature>
<dbReference type="PANTHER" id="PTHR43464">
    <property type="entry name" value="METHYLTRANSFERASE"/>
    <property type="match status" value="1"/>
</dbReference>
<evidence type="ECO:0000256" key="1">
    <source>
        <dbReference type="ARBA" id="ARBA00022603"/>
    </source>
</evidence>
<evidence type="ECO:0000256" key="6">
    <source>
        <dbReference type="SAM" id="MobiDB-lite"/>
    </source>
</evidence>
<feature type="compositionally biased region" description="Low complexity" evidence="6">
    <location>
        <begin position="29"/>
        <end position="40"/>
    </location>
</feature>
<comment type="caution">
    <text evidence="8">The sequence shown here is derived from an EMBL/GenBank/DDBJ whole genome shotgun (WGS) entry which is preliminary data.</text>
</comment>
<organism evidence="8 9">
    <name type="scientific">Sporothrix stenoceras</name>
    <dbReference type="NCBI Taxonomy" id="5173"/>
    <lineage>
        <taxon>Eukaryota</taxon>
        <taxon>Fungi</taxon>
        <taxon>Dikarya</taxon>
        <taxon>Ascomycota</taxon>
        <taxon>Pezizomycotina</taxon>
        <taxon>Sordariomycetes</taxon>
        <taxon>Sordariomycetidae</taxon>
        <taxon>Ophiostomatales</taxon>
        <taxon>Ophiostomataceae</taxon>
        <taxon>Sporothrix</taxon>
    </lineage>
</organism>
<dbReference type="EMBL" id="JAWCUI010000002">
    <property type="protein sequence ID" value="KAL1903352.1"/>
    <property type="molecule type" value="Genomic_DNA"/>
</dbReference>
<feature type="binding site" evidence="5">
    <location>
        <position position="223"/>
    </location>
    <ligand>
        <name>S-adenosyl-L-methionine</name>
        <dbReference type="ChEBI" id="CHEBI:59789"/>
    </ligand>
</feature>
<dbReference type="NCBIfam" id="TIGR01983">
    <property type="entry name" value="UbiG"/>
    <property type="match status" value="1"/>
</dbReference>
<dbReference type="CDD" id="cd02440">
    <property type="entry name" value="AdoMet_MTases"/>
    <property type="match status" value="1"/>
</dbReference>
<dbReference type="SUPFAM" id="SSF53335">
    <property type="entry name" value="S-adenosyl-L-methionine-dependent methyltransferases"/>
    <property type="match status" value="1"/>
</dbReference>
<feature type="binding site" evidence="5">
    <location>
        <position position="175"/>
    </location>
    <ligand>
        <name>S-adenosyl-L-methionine</name>
        <dbReference type="ChEBI" id="CHEBI:59789"/>
    </ligand>
</feature>
<feature type="region of interest" description="Disordered" evidence="6">
    <location>
        <begin position="1"/>
        <end position="85"/>
    </location>
</feature>
<dbReference type="InterPro" id="IPR029063">
    <property type="entry name" value="SAM-dependent_MTases_sf"/>
</dbReference>
<dbReference type="PANTHER" id="PTHR43464:SF19">
    <property type="entry name" value="UBIQUINONE BIOSYNTHESIS O-METHYLTRANSFERASE, MITOCHONDRIAL"/>
    <property type="match status" value="1"/>
</dbReference>
<protein>
    <recommendedName>
        <fullName evidence="5">Ubiquinone biosynthesis O-methyltransferase, mitochondrial</fullName>
    </recommendedName>
    <alternativeName>
        <fullName evidence="5">3-demethylubiquinol 3-O-methyltransferase</fullName>
        <ecNumber evidence="5">2.1.1.64</ecNumber>
    </alternativeName>
    <alternativeName>
        <fullName evidence="5">3-demethylubiquinone 3-O-methyltransferase</fullName>
        <ecNumber evidence="5">2.1.1.-</ecNumber>
    </alternativeName>
    <alternativeName>
        <fullName evidence="5">Polyprenyldihydroxybenzoate methyltransferase</fullName>
        <ecNumber evidence="5">2.1.1.114</ecNumber>
    </alternativeName>
</protein>
<evidence type="ECO:0000256" key="4">
    <source>
        <dbReference type="ARBA" id="ARBA00022691"/>
    </source>
</evidence>
<dbReference type="Proteomes" id="UP001583186">
    <property type="component" value="Unassembled WGS sequence"/>
</dbReference>
<keyword evidence="9" id="KW-1185">Reference proteome</keyword>
<dbReference type="HAMAP" id="MF_00472">
    <property type="entry name" value="UbiG"/>
    <property type="match status" value="1"/>
</dbReference>
<dbReference type="EC" id="2.1.1.114" evidence="5"/>
<comment type="function">
    <text evidence="5">O-methyltransferase required for two non-consecutive steps during ubiquinone biosynthesis. Catalyzes the 2 O-methylation of 3,4-dihydroxy-5-(all-trans-polyprenyl)benzoic acid into 4-hydroxy-3-methoxy-5-(all-trans-polyprenyl)benzoic acid. Also catalyzes the last step of ubiquinone biosynthesis by mediating methylation of 3-demethylubiquinone into ubiquinone. Also able to mediate the methylation of 3-demethylubiquinol into ubiquinol.</text>
</comment>
<keyword evidence="5" id="KW-0472">Membrane</keyword>
<comment type="subunit">
    <text evidence="5">Component of a multi-subunit COQ enzyme complex, composed of at least COQ3, COQ4, COQ5, COQ6, COQ7 and COQ9.</text>
</comment>
<proteinExistence type="inferred from homology"/>
<comment type="similarity">
    <text evidence="5">Belongs to the class I-like SAM-binding methyltransferase superfamily. UbiG/COQ3 family.</text>
</comment>